<dbReference type="VEuPathDB" id="ToxoDB:cyc_01183"/>
<gene>
    <name evidence="2" type="ORF">cyc_01183</name>
</gene>
<accession>A0A1D3CUJ4</accession>
<organism evidence="2 3">
    <name type="scientific">Cyclospora cayetanensis</name>
    <dbReference type="NCBI Taxonomy" id="88456"/>
    <lineage>
        <taxon>Eukaryota</taxon>
        <taxon>Sar</taxon>
        <taxon>Alveolata</taxon>
        <taxon>Apicomplexa</taxon>
        <taxon>Conoidasida</taxon>
        <taxon>Coccidia</taxon>
        <taxon>Eucoccidiorida</taxon>
        <taxon>Eimeriorina</taxon>
        <taxon>Eimeriidae</taxon>
        <taxon>Cyclospora</taxon>
    </lineage>
</organism>
<dbReference type="InParanoid" id="A0A1D3CUJ4"/>
<dbReference type="EMBL" id="JROU02001899">
    <property type="protein sequence ID" value="OEH74865.1"/>
    <property type="molecule type" value="Genomic_DNA"/>
</dbReference>
<evidence type="ECO:0000256" key="1">
    <source>
        <dbReference type="SAM" id="MobiDB-lite"/>
    </source>
</evidence>
<keyword evidence="3" id="KW-1185">Reference proteome</keyword>
<reference evidence="2 3" key="1">
    <citation type="journal article" date="2016" name="BMC Genomics">
        <title>Comparative genomics reveals Cyclospora cayetanensis possesses coccidia-like metabolism and invasion components but unique surface antigens.</title>
        <authorList>
            <person name="Liu S."/>
            <person name="Wang L."/>
            <person name="Zheng H."/>
            <person name="Xu Z."/>
            <person name="Roellig D.M."/>
            <person name="Li N."/>
            <person name="Frace M.A."/>
            <person name="Tang K."/>
            <person name="Arrowood M.J."/>
            <person name="Moss D.M."/>
            <person name="Zhang L."/>
            <person name="Feng Y."/>
            <person name="Xiao L."/>
        </authorList>
    </citation>
    <scope>NUCLEOTIDE SEQUENCE [LARGE SCALE GENOMIC DNA]</scope>
    <source>
        <strain evidence="2 3">CHN_HEN01</strain>
    </source>
</reference>
<sequence length="234" mass="25601">MSSVGAMPDARLKPILPFEQVAQQHQQGDLCSRMQRQNDPSFWSAEVQELLPEQRPKAPQQLHHHHQAETQAVRLPIHQQLQGAADAQAQSQTFMPQKLHLIELAAVEASKGRDALQSAAAHTPQEPSRDLQKCMSLDGGILIADSSLELQQQKHQSRQRRRLNRRGYPPPLSPAKRQPDDGSAGPYRRRQHSCDSRSCTGSPTATRGRAPAGSLRAPSLPVPTAASAAPAKAT</sequence>
<dbReference type="AlphaFoldDB" id="A0A1D3CUJ4"/>
<protein>
    <submittedName>
        <fullName evidence="2">Uncharacterized protein</fullName>
    </submittedName>
</protein>
<comment type="caution">
    <text evidence="2">The sequence shown here is derived from an EMBL/GenBank/DDBJ whole genome shotgun (WGS) entry which is preliminary data.</text>
</comment>
<feature type="compositionally biased region" description="Basic residues" evidence="1">
    <location>
        <begin position="155"/>
        <end position="165"/>
    </location>
</feature>
<feature type="compositionally biased region" description="Polar residues" evidence="1">
    <location>
        <begin position="196"/>
        <end position="205"/>
    </location>
</feature>
<evidence type="ECO:0000313" key="2">
    <source>
        <dbReference type="EMBL" id="OEH74865.1"/>
    </source>
</evidence>
<feature type="region of interest" description="Disordered" evidence="1">
    <location>
        <begin position="150"/>
        <end position="234"/>
    </location>
</feature>
<name>A0A1D3CUJ4_9EIME</name>
<feature type="compositionally biased region" description="Low complexity" evidence="1">
    <location>
        <begin position="217"/>
        <end position="234"/>
    </location>
</feature>
<proteinExistence type="predicted"/>
<evidence type="ECO:0000313" key="3">
    <source>
        <dbReference type="Proteomes" id="UP000095192"/>
    </source>
</evidence>
<dbReference type="Proteomes" id="UP000095192">
    <property type="component" value="Unassembled WGS sequence"/>
</dbReference>